<keyword evidence="3 8" id="KW-0349">Heme</keyword>
<organism evidence="11 12">
    <name type="scientific">Turnera subulata</name>
    <dbReference type="NCBI Taxonomy" id="218843"/>
    <lineage>
        <taxon>Eukaryota</taxon>
        <taxon>Viridiplantae</taxon>
        <taxon>Streptophyta</taxon>
        <taxon>Embryophyta</taxon>
        <taxon>Tracheophyta</taxon>
        <taxon>Spermatophyta</taxon>
        <taxon>Magnoliopsida</taxon>
        <taxon>eudicotyledons</taxon>
        <taxon>Gunneridae</taxon>
        <taxon>Pentapetalae</taxon>
        <taxon>rosids</taxon>
        <taxon>fabids</taxon>
        <taxon>Malpighiales</taxon>
        <taxon>Passifloraceae</taxon>
        <taxon>Turnera</taxon>
    </lineage>
</organism>
<comment type="cofactor">
    <cofactor evidence="1 8">
        <name>heme</name>
        <dbReference type="ChEBI" id="CHEBI:30413"/>
    </cofactor>
</comment>
<dbReference type="AlphaFoldDB" id="A0A9Q0FFU1"/>
<reference evidence="11" key="2">
    <citation type="journal article" date="2023" name="Plants (Basel)">
        <title>Annotation of the Turnera subulata (Passifloraceae) Draft Genome Reveals the S-Locus Evolved after the Divergence of Turneroideae from Passifloroideae in a Stepwise Manner.</title>
        <authorList>
            <person name="Henning P.M."/>
            <person name="Roalson E.H."/>
            <person name="Mir W."/>
            <person name="McCubbin A.G."/>
            <person name="Shore J.S."/>
        </authorList>
    </citation>
    <scope>NUCLEOTIDE SEQUENCE</scope>
    <source>
        <strain evidence="11">F60SS</strain>
    </source>
</reference>
<gene>
    <name evidence="11" type="ORF">Tsubulata_001859</name>
</gene>
<feature type="transmembrane region" description="Helical" evidence="10">
    <location>
        <begin position="6"/>
        <end position="24"/>
    </location>
</feature>
<dbReference type="InterPro" id="IPR002401">
    <property type="entry name" value="Cyt_P450_E_grp-I"/>
</dbReference>
<evidence type="ECO:0000256" key="5">
    <source>
        <dbReference type="ARBA" id="ARBA00023002"/>
    </source>
</evidence>
<feature type="binding site" description="axial binding residue" evidence="8">
    <location>
        <position position="457"/>
    </location>
    <ligand>
        <name>heme</name>
        <dbReference type="ChEBI" id="CHEBI:30413"/>
    </ligand>
    <ligandPart>
        <name>Fe</name>
        <dbReference type="ChEBI" id="CHEBI:18248"/>
    </ligandPart>
</feature>
<keyword evidence="12" id="KW-1185">Reference proteome</keyword>
<keyword evidence="4 8" id="KW-0479">Metal-binding</keyword>
<evidence type="ECO:0000256" key="7">
    <source>
        <dbReference type="ARBA" id="ARBA00023033"/>
    </source>
</evidence>
<keyword evidence="7 9" id="KW-0503">Monooxygenase</keyword>
<dbReference type="PANTHER" id="PTHR24296">
    <property type="entry name" value="CYTOCHROME P450"/>
    <property type="match status" value="1"/>
</dbReference>
<comment type="similarity">
    <text evidence="2 9">Belongs to the cytochrome P450 family.</text>
</comment>
<evidence type="ECO:0000256" key="6">
    <source>
        <dbReference type="ARBA" id="ARBA00023004"/>
    </source>
</evidence>
<evidence type="ECO:0000313" key="12">
    <source>
        <dbReference type="Proteomes" id="UP001141552"/>
    </source>
</evidence>
<dbReference type="InterPro" id="IPR001128">
    <property type="entry name" value="Cyt_P450"/>
</dbReference>
<keyword evidence="10" id="KW-0812">Transmembrane</keyword>
<proteinExistence type="inferred from homology"/>
<evidence type="ECO:0000256" key="9">
    <source>
        <dbReference type="RuleBase" id="RU000461"/>
    </source>
</evidence>
<dbReference type="InterPro" id="IPR017972">
    <property type="entry name" value="Cyt_P450_CS"/>
</dbReference>
<evidence type="ECO:0000256" key="10">
    <source>
        <dbReference type="SAM" id="Phobius"/>
    </source>
</evidence>
<name>A0A9Q0FFU1_9ROSI</name>
<evidence type="ECO:0000256" key="3">
    <source>
        <dbReference type="ARBA" id="ARBA00022617"/>
    </source>
</evidence>
<comment type="caution">
    <text evidence="11">The sequence shown here is derived from an EMBL/GenBank/DDBJ whole genome shotgun (WGS) entry which is preliminary data.</text>
</comment>
<evidence type="ECO:0008006" key="13">
    <source>
        <dbReference type="Google" id="ProtNLM"/>
    </source>
</evidence>
<dbReference type="GO" id="GO:0016705">
    <property type="term" value="F:oxidoreductase activity, acting on paired donors, with incorporation or reduction of molecular oxygen"/>
    <property type="evidence" value="ECO:0007669"/>
    <property type="project" value="InterPro"/>
</dbReference>
<dbReference type="PRINTS" id="PR00463">
    <property type="entry name" value="EP450I"/>
</dbReference>
<dbReference type="Gene3D" id="1.10.630.10">
    <property type="entry name" value="Cytochrome P450"/>
    <property type="match status" value="1"/>
</dbReference>
<dbReference type="EMBL" id="JAKUCV010005750">
    <property type="protein sequence ID" value="KAJ4830019.1"/>
    <property type="molecule type" value="Genomic_DNA"/>
</dbReference>
<keyword evidence="10" id="KW-0472">Membrane</keyword>
<dbReference type="GO" id="GO:0005506">
    <property type="term" value="F:iron ion binding"/>
    <property type="evidence" value="ECO:0007669"/>
    <property type="project" value="InterPro"/>
</dbReference>
<keyword evidence="5 9" id="KW-0560">Oxidoreductase</keyword>
<dbReference type="Proteomes" id="UP001141552">
    <property type="component" value="Unassembled WGS sequence"/>
</dbReference>
<dbReference type="InterPro" id="IPR036396">
    <property type="entry name" value="Cyt_P450_sf"/>
</dbReference>
<evidence type="ECO:0000256" key="2">
    <source>
        <dbReference type="ARBA" id="ARBA00010617"/>
    </source>
</evidence>
<sequence length="511" mass="58717">MAILVTYFLTILVGILVMGIWNCIKRCGKPWKWRPIRILLFSVRVHELHERIAKVLDRRNGTIVAKGLISWVTGGDVVLTSDPANVQHMMSTRFSNYLKGPEFKKRFDIFGDGPFNLDDQEWMHHRKNIRAYFNHQKFHSFFAKTLEYCIETELIPDLRLVSSNNAVVDLQALLRKHVGYFGRSFSTGLQPASFRGAGIDNELLTKAMDDTMEAIFFRYVVPEKIWKLQRALGVGKEKNLSRAKRTLDEALSRCISIKEEGLRQGRVPSDDEDFSALKGYLTGHHLTGLEPHALTYDIIKETVFSLIFALEGTVSTTLTWFFWLLSKNLHVETRIREELETIFARRDAKKRFVAWFEDKEFSKMIYLHAALCETLRLFPPVPFEPRNPVAQEMLPSGHEVSPETRVVISAYAMGRMKSVWGEDCCDFKPERWITTDGDIRHEPAHKFFAFSAGPRICPGKDLAFTLMKIFSATIILNYDVQVIQDRPVTIKTSSLLQMKHGLLVTLTKRLA</sequence>
<evidence type="ECO:0000256" key="8">
    <source>
        <dbReference type="PIRSR" id="PIRSR602401-1"/>
    </source>
</evidence>
<accession>A0A9Q0FFU1</accession>
<dbReference type="PRINTS" id="PR00385">
    <property type="entry name" value="P450"/>
</dbReference>
<feature type="transmembrane region" description="Helical" evidence="10">
    <location>
        <begin position="303"/>
        <end position="325"/>
    </location>
</feature>
<dbReference type="GO" id="GO:0004497">
    <property type="term" value="F:monooxygenase activity"/>
    <property type="evidence" value="ECO:0007669"/>
    <property type="project" value="UniProtKB-KW"/>
</dbReference>
<dbReference type="PROSITE" id="PS00086">
    <property type="entry name" value="CYTOCHROME_P450"/>
    <property type="match status" value="1"/>
</dbReference>
<evidence type="ECO:0000256" key="4">
    <source>
        <dbReference type="ARBA" id="ARBA00022723"/>
    </source>
</evidence>
<keyword evidence="10" id="KW-1133">Transmembrane helix</keyword>
<evidence type="ECO:0000313" key="11">
    <source>
        <dbReference type="EMBL" id="KAJ4830019.1"/>
    </source>
</evidence>
<evidence type="ECO:0000256" key="1">
    <source>
        <dbReference type="ARBA" id="ARBA00001971"/>
    </source>
</evidence>
<dbReference type="SUPFAM" id="SSF48264">
    <property type="entry name" value="Cytochrome P450"/>
    <property type="match status" value="1"/>
</dbReference>
<reference evidence="11" key="1">
    <citation type="submission" date="2022-02" db="EMBL/GenBank/DDBJ databases">
        <authorList>
            <person name="Henning P.M."/>
            <person name="McCubbin A.G."/>
            <person name="Shore J.S."/>
        </authorList>
    </citation>
    <scope>NUCLEOTIDE SEQUENCE</scope>
    <source>
        <strain evidence="11">F60SS</strain>
        <tissue evidence="11">Leaves</tissue>
    </source>
</reference>
<dbReference type="GO" id="GO:0006629">
    <property type="term" value="P:lipid metabolic process"/>
    <property type="evidence" value="ECO:0007669"/>
    <property type="project" value="UniProtKB-ARBA"/>
</dbReference>
<protein>
    <recommendedName>
        <fullName evidence="13">Cytochrome P450</fullName>
    </recommendedName>
</protein>
<dbReference type="OrthoDB" id="1470350at2759"/>
<dbReference type="Pfam" id="PF00067">
    <property type="entry name" value="p450"/>
    <property type="match status" value="1"/>
</dbReference>
<dbReference type="GO" id="GO:0020037">
    <property type="term" value="F:heme binding"/>
    <property type="evidence" value="ECO:0007669"/>
    <property type="project" value="InterPro"/>
</dbReference>
<keyword evidence="6 8" id="KW-0408">Iron</keyword>